<dbReference type="InterPro" id="IPR027256">
    <property type="entry name" value="P-typ_ATPase_IB"/>
</dbReference>
<keyword evidence="8 11" id="KW-0472">Membrane</keyword>
<evidence type="ECO:0000256" key="1">
    <source>
        <dbReference type="ARBA" id="ARBA00004141"/>
    </source>
</evidence>
<keyword evidence="11" id="KW-0479">Metal-binding</keyword>
<dbReference type="InterPro" id="IPR059000">
    <property type="entry name" value="ATPase_P-type_domA"/>
</dbReference>
<feature type="domain" description="HMA" evidence="12">
    <location>
        <begin position="1"/>
        <end position="63"/>
    </location>
</feature>
<dbReference type="PANTHER" id="PTHR48085">
    <property type="entry name" value="CADMIUM/ZINC-TRANSPORTING ATPASE HMA2-RELATED"/>
    <property type="match status" value="1"/>
</dbReference>
<evidence type="ECO:0000256" key="10">
    <source>
        <dbReference type="ARBA" id="ARBA00049338"/>
    </source>
</evidence>
<dbReference type="AlphaFoldDB" id="A0A2U1E4D2"/>
<dbReference type="EMBL" id="QEKV01000003">
    <property type="protein sequence ID" value="PVY94806.1"/>
    <property type="molecule type" value="Genomic_DNA"/>
</dbReference>
<dbReference type="CDD" id="cd00371">
    <property type="entry name" value="HMA"/>
    <property type="match status" value="1"/>
</dbReference>
<evidence type="ECO:0000256" key="3">
    <source>
        <dbReference type="ARBA" id="ARBA00022539"/>
    </source>
</evidence>
<dbReference type="EC" id="7.2.2.21" evidence="9"/>
<dbReference type="SUPFAM" id="SSF81665">
    <property type="entry name" value="Calcium ATPase, transmembrane domain M"/>
    <property type="match status" value="1"/>
</dbReference>
<dbReference type="NCBIfam" id="TIGR01525">
    <property type="entry name" value="ATPase-IB_hvy"/>
    <property type="match status" value="1"/>
</dbReference>
<dbReference type="SUPFAM" id="SSF55008">
    <property type="entry name" value="HMA, heavy metal-associated domain"/>
    <property type="match status" value="1"/>
</dbReference>
<dbReference type="InterPro" id="IPR001757">
    <property type="entry name" value="P_typ_ATPase"/>
</dbReference>
<comment type="similarity">
    <text evidence="2 11">Belongs to the cation transport ATPase (P-type) (TC 3.A.3) family. Type IB subfamily.</text>
</comment>
<feature type="transmembrane region" description="Helical" evidence="11">
    <location>
        <begin position="113"/>
        <end position="131"/>
    </location>
</feature>
<sequence length="672" mass="73527">MTEYILKGELCPNCARKIEDKLNKHESVKSATLNYIDRSLAVDGDLKKNEVLEIVQSIEPDVILVDVKSSEDLGEVEEFMEEEEEIDFKSFEFLSILFGGALLILSFVFKNNYIAIASLIISGFVVYKNAIKVLMKGNGLDEQVLMMVSSIGAVLIGEAREGAAVIVLYRVGEFLTDLAVDRATKDLRNTVTKKERRARVVFEDGTTVEKSASDVKVGSKIEVEPFEMVTLDSILLDEYASIDTSSFTGESEPRIFNKGEIISAGSIVVGKKATLEVYKDSDNSLLKQMDDLVREAAKKKSKQEKFLTVFARIYTPIVVGLAVLIAVVPLITKGDFNDAIRKSLAFLVTSCPCSVVLGVPLSYAVGLGSLSRQGILVKGSEFIDATSHIKTIGFDKTGTVTENKLSLVKVVKKADVSEEDLKLLMAIGEKRSTHPIATAFKMENAPEPEELSEIPGAGIDFKYQNKHYEIRGGGESLVIHLLEENNLIGEFYLEEKLKDSAMDVVREIKDLNIEPVLVSGDNESKVKALSDILGFGTYKSEMSPSDKLEFMLEKRDSGHMSFVGDGINDSAVLEAANVGISMGKMGSDAAITSSDVVIMDDDIRKIPMAIRASRRILKNVKFIVALSLLTKICVLTAIYLGVKNGMYLAVLADVGLSLVCVMIALLNNKCVK</sequence>
<comment type="subcellular location">
    <subcellularLocation>
        <location evidence="11">Cell membrane</location>
    </subcellularLocation>
    <subcellularLocation>
        <location evidence="1">Membrane</location>
        <topology evidence="1">Multi-pass membrane protein</topology>
    </subcellularLocation>
</comment>
<dbReference type="PROSITE" id="PS50846">
    <property type="entry name" value="HMA_2"/>
    <property type="match status" value="1"/>
</dbReference>
<keyword evidence="3" id="KW-0104">Cadmium</keyword>
<dbReference type="InterPro" id="IPR036163">
    <property type="entry name" value="HMA_dom_sf"/>
</dbReference>
<accession>A0A2U1E4D2</accession>
<dbReference type="NCBIfam" id="TIGR01512">
    <property type="entry name" value="ATPase-IB2_Cd"/>
    <property type="match status" value="1"/>
</dbReference>
<dbReference type="InterPro" id="IPR023214">
    <property type="entry name" value="HAD_sf"/>
</dbReference>
<feature type="transmembrane region" description="Helical" evidence="11">
    <location>
        <begin position="620"/>
        <end position="640"/>
    </location>
</feature>
<dbReference type="Gene3D" id="3.30.70.100">
    <property type="match status" value="1"/>
</dbReference>
<dbReference type="RefSeq" id="WP_116479837.1">
    <property type="nucleotide sequence ID" value="NZ_QEKV01000003.1"/>
</dbReference>
<gene>
    <name evidence="13" type="ORF">C7381_10343</name>
</gene>
<dbReference type="InterPro" id="IPR008250">
    <property type="entry name" value="ATPase_P-typ_transduc_dom_A_sf"/>
</dbReference>
<dbReference type="PRINTS" id="PR00120">
    <property type="entry name" value="HATPASE"/>
</dbReference>
<comment type="caution">
    <text evidence="13">The sequence shown here is derived from an EMBL/GenBank/DDBJ whole genome shotgun (WGS) entry which is preliminary data.</text>
</comment>
<keyword evidence="6 11" id="KW-0067">ATP-binding</keyword>
<keyword evidence="5 11" id="KW-0547">Nucleotide-binding</keyword>
<name>A0A2U1E4D2_9FIRM</name>
<dbReference type="InterPro" id="IPR023299">
    <property type="entry name" value="ATPase_P-typ_cyto_dom_N"/>
</dbReference>
<feature type="transmembrane region" description="Helical" evidence="11">
    <location>
        <begin position="309"/>
        <end position="332"/>
    </location>
</feature>
<keyword evidence="4 11" id="KW-0812">Transmembrane</keyword>
<dbReference type="GO" id="GO:0005524">
    <property type="term" value="F:ATP binding"/>
    <property type="evidence" value="ECO:0007669"/>
    <property type="project" value="UniProtKB-UniRule"/>
</dbReference>
<evidence type="ECO:0000256" key="5">
    <source>
        <dbReference type="ARBA" id="ARBA00022741"/>
    </source>
</evidence>
<dbReference type="SUPFAM" id="SSF81653">
    <property type="entry name" value="Calcium ATPase, transduction domain A"/>
    <property type="match status" value="1"/>
</dbReference>
<dbReference type="Gene3D" id="3.40.1110.10">
    <property type="entry name" value="Calcium-transporting ATPase, cytoplasmic domain N"/>
    <property type="match status" value="2"/>
</dbReference>
<dbReference type="GO" id="GO:0016887">
    <property type="term" value="F:ATP hydrolysis activity"/>
    <property type="evidence" value="ECO:0007669"/>
    <property type="project" value="InterPro"/>
</dbReference>
<dbReference type="Pfam" id="PF00122">
    <property type="entry name" value="E1-E2_ATPase"/>
    <property type="match status" value="1"/>
</dbReference>
<evidence type="ECO:0000313" key="14">
    <source>
        <dbReference type="Proteomes" id="UP000245793"/>
    </source>
</evidence>
<dbReference type="InterPro" id="IPR018303">
    <property type="entry name" value="ATPase_P-typ_P_site"/>
</dbReference>
<evidence type="ECO:0000256" key="8">
    <source>
        <dbReference type="ARBA" id="ARBA00023136"/>
    </source>
</evidence>
<feature type="transmembrane region" description="Helical" evidence="11">
    <location>
        <begin position="646"/>
        <end position="666"/>
    </location>
</feature>
<dbReference type="PROSITE" id="PS00154">
    <property type="entry name" value="ATPASE_E1_E2"/>
    <property type="match status" value="1"/>
</dbReference>
<dbReference type="PANTHER" id="PTHR48085:SF5">
    <property type="entry name" value="CADMIUM_ZINC-TRANSPORTING ATPASE HMA4-RELATED"/>
    <property type="match status" value="1"/>
</dbReference>
<comment type="catalytic activity">
    <reaction evidence="10">
        <text>Cd(2+)(in) + ATP + H2O = Cd(2+)(out) + ADP + phosphate + H(+)</text>
        <dbReference type="Rhea" id="RHEA:12132"/>
        <dbReference type="ChEBI" id="CHEBI:15377"/>
        <dbReference type="ChEBI" id="CHEBI:15378"/>
        <dbReference type="ChEBI" id="CHEBI:30616"/>
        <dbReference type="ChEBI" id="CHEBI:43474"/>
        <dbReference type="ChEBI" id="CHEBI:48775"/>
        <dbReference type="ChEBI" id="CHEBI:456216"/>
        <dbReference type="EC" id="7.2.2.21"/>
    </reaction>
</comment>
<evidence type="ECO:0000259" key="12">
    <source>
        <dbReference type="PROSITE" id="PS50846"/>
    </source>
</evidence>
<dbReference type="InterPro" id="IPR036412">
    <property type="entry name" value="HAD-like_sf"/>
</dbReference>
<evidence type="ECO:0000256" key="6">
    <source>
        <dbReference type="ARBA" id="ARBA00022840"/>
    </source>
</evidence>
<dbReference type="SUPFAM" id="SSF56784">
    <property type="entry name" value="HAD-like"/>
    <property type="match status" value="1"/>
</dbReference>
<dbReference type="GO" id="GO:0005886">
    <property type="term" value="C:plasma membrane"/>
    <property type="evidence" value="ECO:0007669"/>
    <property type="project" value="UniProtKB-SubCell"/>
</dbReference>
<evidence type="ECO:0000256" key="9">
    <source>
        <dbReference type="ARBA" id="ARBA00039103"/>
    </source>
</evidence>
<proteinExistence type="inferred from homology"/>
<feature type="transmembrane region" description="Helical" evidence="11">
    <location>
        <begin position="344"/>
        <end position="365"/>
    </location>
</feature>
<evidence type="ECO:0000256" key="7">
    <source>
        <dbReference type="ARBA" id="ARBA00022989"/>
    </source>
</evidence>
<dbReference type="Gene3D" id="2.70.150.10">
    <property type="entry name" value="Calcium-transporting ATPase, cytoplasmic transduction domain A"/>
    <property type="match status" value="1"/>
</dbReference>
<dbReference type="Gene3D" id="3.40.50.1000">
    <property type="entry name" value="HAD superfamily/HAD-like"/>
    <property type="match status" value="2"/>
</dbReference>
<dbReference type="GO" id="GO:0008551">
    <property type="term" value="F:P-type cadmium transporter activity"/>
    <property type="evidence" value="ECO:0007669"/>
    <property type="project" value="UniProtKB-EC"/>
</dbReference>
<dbReference type="Proteomes" id="UP000245793">
    <property type="component" value="Unassembled WGS sequence"/>
</dbReference>
<keyword evidence="14" id="KW-1185">Reference proteome</keyword>
<dbReference type="Pfam" id="PF00702">
    <property type="entry name" value="Hydrolase"/>
    <property type="match status" value="1"/>
</dbReference>
<reference evidence="13 14" key="1">
    <citation type="submission" date="2018-04" db="EMBL/GenBank/DDBJ databases">
        <title>Genomic Encyclopedia of Type Strains, Phase IV (KMG-IV): sequencing the most valuable type-strain genomes for metagenomic binning, comparative biology and taxonomic classification.</title>
        <authorList>
            <person name="Goeker M."/>
        </authorList>
    </citation>
    <scope>NUCLEOTIDE SEQUENCE [LARGE SCALE GENOMIC DNA]</scope>
    <source>
        <strain evidence="13 14">DSM 20705</strain>
    </source>
</reference>
<dbReference type="PRINTS" id="PR00119">
    <property type="entry name" value="CATATPASE"/>
</dbReference>
<evidence type="ECO:0000256" key="2">
    <source>
        <dbReference type="ARBA" id="ARBA00006024"/>
    </source>
</evidence>
<keyword evidence="11" id="KW-1003">Cell membrane</keyword>
<evidence type="ECO:0000256" key="4">
    <source>
        <dbReference type="ARBA" id="ARBA00022692"/>
    </source>
</evidence>
<keyword evidence="7 11" id="KW-1133">Transmembrane helix</keyword>
<dbReference type="NCBIfam" id="TIGR01494">
    <property type="entry name" value="ATPase_P-type"/>
    <property type="match status" value="1"/>
</dbReference>
<evidence type="ECO:0000256" key="11">
    <source>
        <dbReference type="RuleBase" id="RU362081"/>
    </source>
</evidence>
<dbReference type="GO" id="GO:0046872">
    <property type="term" value="F:metal ion binding"/>
    <property type="evidence" value="ECO:0007669"/>
    <property type="project" value="UniProtKB-KW"/>
</dbReference>
<protein>
    <recommendedName>
        <fullName evidence="9">Cd(2+)-exporting ATPase</fullName>
        <ecNumber evidence="9">7.2.2.21</ecNumber>
    </recommendedName>
</protein>
<dbReference type="Pfam" id="PF00403">
    <property type="entry name" value="HMA"/>
    <property type="match status" value="1"/>
</dbReference>
<dbReference type="InterPro" id="IPR006121">
    <property type="entry name" value="HMA_dom"/>
</dbReference>
<evidence type="ECO:0000313" key="13">
    <source>
        <dbReference type="EMBL" id="PVY94806.1"/>
    </source>
</evidence>
<organism evidence="13 14">
    <name type="scientific">Ezakiella coagulans</name>
    <dbReference type="NCBI Taxonomy" id="46507"/>
    <lineage>
        <taxon>Bacteria</taxon>
        <taxon>Bacillati</taxon>
        <taxon>Bacillota</taxon>
        <taxon>Tissierellia</taxon>
        <taxon>Ezakiella</taxon>
    </lineage>
</organism>
<dbReference type="InterPro" id="IPR051014">
    <property type="entry name" value="Cation_Transport_ATPase_IB"/>
</dbReference>
<dbReference type="InterPro" id="IPR023298">
    <property type="entry name" value="ATPase_P-typ_TM_dom_sf"/>
</dbReference>